<keyword evidence="2" id="KW-0812">Transmembrane</keyword>
<keyword evidence="2" id="KW-0472">Membrane</keyword>
<dbReference type="AlphaFoldDB" id="W4VL91"/>
<dbReference type="EMBL" id="BAVS01000013">
    <property type="protein sequence ID" value="GAE93539.1"/>
    <property type="molecule type" value="Genomic_DNA"/>
</dbReference>
<accession>W4VL91</accession>
<dbReference type="RefSeq" id="WP_235182748.1">
    <property type="nucleotide sequence ID" value="NZ_BAVS01000013.1"/>
</dbReference>
<evidence type="ECO:0000313" key="3">
    <source>
        <dbReference type="EMBL" id="GAE93539.1"/>
    </source>
</evidence>
<evidence type="ECO:0000256" key="1">
    <source>
        <dbReference type="SAM" id="MobiDB-lite"/>
    </source>
</evidence>
<keyword evidence="2" id="KW-1133">Transmembrane helix</keyword>
<evidence type="ECO:0008006" key="5">
    <source>
        <dbReference type="Google" id="ProtNLM"/>
    </source>
</evidence>
<feature type="transmembrane region" description="Helical" evidence="2">
    <location>
        <begin position="209"/>
        <end position="230"/>
    </location>
</feature>
<organism evidence="3 4">
    <name type="scientific">Gracilibacillus boraciitolerans JCM 21714</name>
    <dbReference type="NCBI Taxonomy" id="1298598"/>
    <lineage>
        <taxon>Bacteria</taxon>
        <taxon>Bacillati</taxon>
        <taxon>Bacillota</taxon>
        <taxon>Bacilli</taxon>
        <taxon>Bacillales</taxon>
        <taxon>Bacillaceae</taxon>
        <taxon>Gracilibacillus</taxon>
    </lineage>
</organism>
<dbReference type="STRING" id="1298598.JCM21714_2626"/>
<proteinExistence type="predicted"/>
<sequence length="377" mass="43677">MLNKYIDSNYQWDIEYFGHPLTGITENSKEVMEALYEKKEEKEWDFAVCLTDLPLFKNHSLIVAEANEEKRVSLISLPGLGAFPLIKRIKESILLLVQEMNVEKSKNEDLMSSDKNHHFMRKLKFNQLSPILKDISDEKDSNFGVRYTVKSRLRGGIRMITGMVRANRPWLLFPSFIKILIVAFTTGVYALVFPTLWKLSHSYEAMRMVLVSVIAISLLVFWIIMSHSLWEKRDNRYSNYLRKLYNGTTILTLLTTVVLYYFILFVFFIAAVFLLIPMDMLESQINKPIGYSSYFQLAWMATSVSTFIGGALGSSLENEEVVLSGTYGYRQRQRYELVREAQEEKKEATQEKKEAAEKKKEAADRKQEAAEEKEAQV</sequence>
<evidence type="ECO:0000313" key="4">
    <source>
        <dbReference type="Proteomes" id="UP000019102"/>
    </source>
</evidence>
<gene>
    <name evidence="3" type="ORF">JCM21714_2626</name>
</gene>
<protein>
    <recommendedName>
        <fullName evidence="5">5,10-methylene-tetrahydrofolate dehydrogenase</fullName>
    </recommendedName>
</protein>
<dbReference type="Proteomes" id="UP000019102">
    <property type="component" value="Unassembled WGS sequence"/>
</dbReference>
<evidence type="ECO:0000256" key="2">
    <source>
        <dbReference type="SAM" id="Phobius"/>
    </source>
</evidence>
<comment type="caution">
    <text evidence="3">The sequence shown here is derived from an EMBL/GenBank/DDBJ whole genome shotgun (WGS) entry which is preliminary data.</text>
</comment>
<feature type="transmembrane region" description="Helical" evidence="2">
    <location>
        <begin position="170"/>
        <end position="197"/>
    </location>
</feature>
<reference evidence="3 4" key="1">
    <citation type="journal article" date="2014" name="Genome Announc.">
        <title>Draft Genome Sequence of the Boron-Tolerant and Moderately Halotolerant Bacterium Gracilibacillus boraciitolerans JCM 21714T.</title>
        <authorList>
            <person name="Ahmed I."/>
            <person name="Oshima K."/>
            <person name="Suda W."/>
            <person name="Kitamura K."/>
            <person name="Iida T."/>
            <person name="Ohmori Y."/>
            <person name="Fujiwara T."/>
            <person name="Hattori M."/>
            <person name="Ohkuma M."/>
        </authorList>
    </citation>
    <scope>NUCLEOTIDE SEQUENCE [LARGE SCALE GENOMIC DNA]</scope>
    <source>
        <strain evidence="3 4">JCM 21714</strain>
    </source>
</reference>
<name>W4VL91_9BACI</name>
<feature type="transmembrane region" description="Helical" evidence="2">
    <location>
        <begin position="250"/>
        <end position="276"/>
    </location>
</feature>
<feature type="region of interest" description="Disordered" evidence="1">
    <location>
        <begin position="340"/>
        <end position="377"/>
    </location>
</feature>
<keyword evidence="4" id="KW-1185">Reference proteome</keyword>
<dbReference type="eggNOG" id="COG5502">
    <property type="taxonomic scope" value="Bacteria"/>
</dbReference>